<dbReference type="Gene3D" id="2.30.180.10">
    <property type="entry name" value="FAS1 domain"/>
    <property type="match status" value="2"/>
</dbReference>
<dbReference type="PANTHER" id="PTHR10900:SF77">
    <property type="entry name" value="FI19380P1"/>
    <property type="match status" value="1"/>
</dbReference>
<dbReference type="AlphaFoldDB" id="A0A6M5Y3S8"/>
<keyword evidence="4" id="KW-1185">Reference proteome</keyword>
<feature type="domain" description="FAS1" evidence="2">
    <location>
        <begin position="35"/>
        <end position="167"/>
    </location>
</feature>
<keyword evidence="1" id="KW-0732">Signal</keyword>
<organism evidence="3 4">
    <name type="scientific">Spirosoma taeanense</name>
    <dbReference type="NCBI Taxonomy" id="2735870"/>
    <lineage>
        <taxon>Bacteria</taxon>
        <taxon>Pseudomonadati</taxon>
        <taxon>Bacteroidota</taxon>
        <taxon>Cytophagia</taxon>
        <taxon>Cytophagales</taxon>
        <taxon>Cytophagaceae</taxon>
        <taxon>Spirosoma</taxon>
    </lineage>
</organism>
<evidence type="ECO:0000313" key="4">
    <source>
        <dbReference type="Proteomes" id="UP000502756"/>
    </source>
</evidence>
<dbReference type="EMBL" id="CP053435">
    <property type="protein sequence ID" value="QJW88030.1"/>
    <property type="molecule type" value="Genomic_DNA"/>
</dbReference>
<dbReference type="SMART" id="SM00554">
    <property type="entry name" value="FAS1"/>
    <property type="match status" value="2"/>
</dbReference>
<evidence type="ECO:0000259" key="2">
    <source>
        <dbReference type="PROSITE" id="PS50213"/>
    </source>
</evidence>
<dbReference type="InterPro" id="IPR036378">
    <property type="entry name" value="FAS1_dom_sf"/>
</dbReference>
<accession>A0A6M5Y3S8</accession>
<feature type="signal peptide" evidence="1">
    <location>
        <begin position="1"/>
        <end position="27"/>
    </location>
</feature>
<evidence type="ECO:0000313" key="3">
    <source>
        <dbReference type="EMBL" id="QJW88030.1"/>
    </source>
</evidence>
<dbReference type="Proteomes" id="UP000502756">
    <property type="component" value="Chromosome"/>
</dbReference>
<dbReference type="InterPro" id="IPR050904">
    <property type="entry name" value="Adhesion/Biosynth-related"/>
</dbReference>
<dbReference type="KEGG" id="stae:HNV11_00905"/>
<evidence type="ECO:0000256" key="1">
    <source>
        <dbReference type="SAM" id="SignalP"/>
    </source>
</evidence>
<dbReference type="SUPFAM" id="SSF82153">
    <property type="entry name" value="FAS1 domain"/>
    <property type="match status" value="2"/>
</dbReference>
<protein>
    <submittedName>
        <fullName evidence="3">Fasciclin domain-containing protein</fullName>
    </submittedName>
</protein>
<name>A0A6M5Y3S8_9BACT</name>
<feature type="domain" description="FAS1" evidence="2">
    <location>
        <begin position="171"/>
        <end position="316"/>
    </location>
</feature>
<gene>
    <name evidence="3" type="ORF">HNV11_00905</name>
</gene>
<sequence length="318" mass="33727">MTNSFSLYMSRLALFVLVLTFSLSCQKNDDTIAEPKTITDLVLEDSRFSLLRAAVNHAGVGDVLKGANLTFFAPNDAAFQASGLTTMAAITALPKEQLKTALLYHILYSPVFSATIPSGLNSVETASKGVAFINKTSNDLVYINNARVTEADIQAANGVIHVINRVLTPSGGNLMMTIQNNPNLTFLAAAVKRISLANPAFLAALNNSASTNPLTFFAPTNDAFRAAGYSSVSAVEAAAPQTLIPLLSYHVVSGINLSYQLQNGSVNTLLNGNRMTVAVNNGVITVKGNRNSTPATVRTPDVITTNGVMHIIDQVLQP</sequence>
<dbReference type="InterPro" id="IPR000782">
    <property type="entry name" value="FAS1_domain"/>
</dbReference>
<proteinExistence type="predicted"/>
<dbReference type="PANTHER" id="PTHR10900">
    <property type="entry name" value="PERIOSTIN-RELATED"/>
    <property type="match status" value="1"/>
</dbReference>
<dbReference type="Pfam" id="PF02469">
    <property type="entry name" value="Fasciclin"/>
    <property type="match status" value="2"/>
</dbReference>
<dbReference type="PROSITE" id="PS50213">
    <property type="entry name" value="FAS1"/>
    <property type="match status" value="2"/>
</dbReference>
<dbReference type="RefSeq" id="WP_171737862.1">
    <property type="nucleotide sequence ID" value="NZ_CP053435.1"/>
</dbReference>
<reference evidence="3 4" key="1">
    <citation type="submission" date="2020-05" db="EMBL/GenBank/DDBJ databases">
        <title>Genome sequencing of Spirosoma sp. TS118.</title>
        <authorList>
            <person name="Lee J.-H."/>
            <person name="Jeong S."/>
            <person name="Zhao L."/>
            <person name="Jung J.-H."/>
            <person name="Kim M.-K."/>
            <person name="Lim S."/>
        </authorList>
    </citation>
    <scope>NUCLEOTIDE SEQUENCE [LARGE SCALE GENOMIC DNA]</scope>
    <source>
        <strain evidence="3 4">TS118</strain>
    </source>
</reference>
<feature type="chain" id="PRO_5026746787" evidence="1">
    <location>
        <begin position="28"/>
        <end position="318"/>
    </location>
</feature>
<dbReference type="GO" id="GO:0005615">
    <property type="term" value="C:extracellular space"/>
    <property type="evidence" value="ECO:0007669"/>
    <property type="project" value="TreeGrafter"/>
</dbReference>